<dbReference type="GO" id="GO:0005992">
    <property type="term" value="P:trehalose biosynthetic process"/>
    <property type="evidence" value="ECO:0007669"/>
    <property type="project" value="InterPro"/>
</dbReference>
<evidence type="ECO:0000256" key="3">
    <source>
        <dbReference type="SAM" id="MobiDB-lite"/>
    </source>
</evidence>
<dbReference type="Gene3D" id="3.40.50.2000">
    <property type="entry name" value="Glycogen Phosphorylase B"/>
    <property type="match status" value="2"/>
</dbReference>
<name>A0A1Y2FW98_PROLT</name>
<reference evidence="4 5" key="1">
    <citation type="submission" date="2016-07" db="EMBL/GenBank/DDBJ databases">
        <title>Pervasive Adenine N6-methylation of Active Genes in Fungi.</title>
        <authorList>
            <consortium name="DOE Joint Genome Institute"/>
            <person name="Mondo S.J."/>
            <person name="Dannebaum R.O."/>
            <person name="Kuo R.C."/>
            <person name="Labutti K."/>
            <person name="Haridas S."/>
            <person name="Kuo A."/>
            <person name="Salamov A."/>
            <person name="Ahrendt S.R."/>
            <person name="Lipzen A."/>
            <person name="Sullivan W."/>
            <person name="Andreopoulos W.B."/>
            <person name="Clum A."/>
            <person name="Lindquist E."/>
            <person name="Daum C."/>
            <person name="Ramamoorthy G.K."/>
            <person name="Gryganskyi A."/>
            <person name="Culley D."/>
            <person name="Magnuson J.K."/>
            <person name="James T.Y."/>
            <person name="O'Malley M.A."/>
            <person name="Stajich J.E."/>
            <person name="Spatafora J.W."/>
            <person name="Visel A."/>
            <person name="Grigoriev I.V."/>
        </authorList>
    </citation>
    <scope>NUCLEOTIDE SEQUENCE [LARGE SCALE GENOMIC DNA]</scope>
    <source>
        <strain evidence="4 5">12-1054</strain>
    </source>
</reference>
<comment type="caution">
    <text evidence="4">The sequence shown here is derived from an EMBL/GenBank/DDBJ whole genome shotgun (WGS) entry which is preliminary data.</text>
</comment>
<dbReference type="CDD" id="cd03788">
    <property type="entry name" value="GT20_TPS"/>
    <property type="match status" value="1"/>
</dbReference>
<feature type="region of interest" description="Disordered" evidence="3">
    <location>
        <begin position="978"/>
        <end position="1005"/>
    </location>
</feature>
<comment type="similarity">
    <text evidence="2">In the C-terminal section; belongs to the trehalose phosphatase family.</text>
</comment>
<dbReference type="Pfam" id="PF02358">
    <property type="entry name" value="Trehalose_PPase"/>
    <property type="match status" value="1"/>
</dbReference>
<dbReference type="GO" id="GO:0003825">
    <property type="term" value="F:alpha,alpha-trehalose-phosphate synthase (UDP-forming) activity"/>
    <property type="evidence" value="ECO:0007669"/>
    <property type="project" value="TreeGrafter"/>
</dbReference>
<dbReference type="STRING" id="56484.A0A1Y2FW98"/>
<dbReference type="OrthoDB" id="755951at2759"/>
<dbReference type="Pfam" id="PF00982">
    <property type="entry name" value="Glyco_transf_20"/>
    <property type="match status" value="1"/>
</dbReference>
<dbReference type="NCBIfam" id="TIGR00685">
    <property type="entry name" value="T6PP"/>
    <property type="match status" value="1"/>
</dbReference>
<dbReference type="Gene3D" id="3.40.50.1000">
    <property type="entry name" value="HAD superfamily/HAD-like"/>
    <property type="match status" value="2"/>
</dbReference>
<evidence type="ECO:0000256" key="2">
    <source>
        <dbReference type="ARBA" id="ARBA00006330"/>
    </source>
</evidence>
<feature type="region of interest" description="Disordered" evidence="3">
    <location>
        <begin position="25"/>
        <end position="121"/>
    </location>
</feature>
<feature type="compositionally biased region" description="Polar residues" evidence="3">
    <location>
        <begin position="70"/>
        <end position="80"/>
    </location>
</feature>
<gene>
    <name evidence="4" type="ORF">BCR37DRAFT_375435</name>
</gene>
<dbReference type="Proteomes" id="UP000193685">
    <property type="component" value="Unassembled WGS sequence"/>
</dbReference>
<dbReference type="InterPro" id="IPR003337">
    <property type="entry name" value="Trehalose_PPase"/>
</dbReference>
<dbReference type="PANTHER" id="PTHR10788">
    <property type="entry name" value="TREHALOSE-6-PHOSPHATE SYNTHASE"/>
    <property type="match status" value="1"/>
</dbReference>
<dbReference type="OMA" id="TSWDKRR"/>
<dbReference type="AlphaFoldDB" id="A0A1Y2FW98"/>
<dbReference type="InterPro" id="IPR036412">
    <property type="entry name" value="HAD-like_sf"/>
</dbReference>
<sequence length="1005" mass="111662">MTTFVCALFLPKTLKFVVEETDSNAASPKIGHPSGDDSAQRQQNTGRPSAATGKKDAQAPTASLAPVPNLMQSFASSLPNSTLNTPSQLPTSPTTPPKSNGGTPVFMVDAPSEDMSSSQHQSGMSSLHARLQIAQREGQSPGMATTSIPGNVRKRVLQVPKSRASSPPPAAIVPTRPAFPRQASKTRPAEVCVMEDQPAPKQGSPNLLRMADRRRSLTTDPRYANAHYEIFDQLKGNGGLRHAIAAASQTGSIGKVKWVGSCGFATDAIDKSTMSRIKNDFEVNLDSLIVTVSDGEFSACYSHYCKRILWPLFHYQIPDQPRAKVYEEKSWKEYVAVNQAFADLVCSKYKRGDVVMVNDYHLLLVPGMIRKRHPQAMIGLFLHITFPSSEIFRCLAMRMEILEGMLGANLIGFQTESHCDHFKQTCSRLLYIEALEQGIQLEHSFVSIVAMPIGVDPAQLERCMKAPEVSLYGRTVRERQGGKKIIFGRDKLDSVKGVKQKLLAYERFLSNNPSWRDRVIMLQYGQDSKTEPELKQQITDIVNRINGRFTDIISGHIPVHLVEHDIDYNEFLGILSICDCFMVTSLREGMNLTCHEYIYSQRKLKNPLILSEFVGSATVLDKDSLMINPFDYKQTANAILQALTMSQEEKNQRWEKLNKIILEDDASLWATTFISRIQSDFVLQQRRRTVDLPKFNPDAFLDQFDQAASRLFFIDYEGTLLPWGSHKQIMASTNKIVEVLSKLCADERNLVYVTSERTPSELERTFRRVHRLGLIAENGGYLRTHEEGNWENLTSSSDLSWKPNVREILTYYRERTPGSVIEEQNSRMVFHYAQAEDPVSAQRQAAECCNHISDICAPQGAHAIPMEGALVVEPVAITKASAAQRVLASVDGRAVGFLIVFGNDRADEEIFAWANGLALDKEQDRAQLSSSAATQSQLTALTVTVGSRNTDAKTYVQSTFGVLSALAALSGDKQATSAFASTKPSTGHAMTRENSMQSRSEKDDK</sequence>
<dbReference type="RefSeq" id="XP_040728069.1">
    <property type="nucleotide sequence ID" value="XM_040868377.1"/>
</dbReference>
<dbReference type="InterPro" id="IPR001830">
    <property type="entry name" value="Glyco_trans_20"/>
</dbReference>
<protein>
    <submittedName>
        <fullName evidence="4">Glycosyltransferase family 20-domain-containing protein</fullName>
    </submittedName>
</protein>
<dbReference type="SUPFAM" id="SSF53756">
    <property type="entry name" value="UDP-Glycosyltransferase/glycogen phosphorylase"/>
    <property type="match status" value="1"/>
</dbReference>
<dbReference type="EMBL" id="MCFI01000001">
    <property type="protein sequence ID" value="ORY87574.1"/>
    <property type="molecule type" value="Genomic_DNA"/>
</dbReference>
<dbReference type="GO" id="GO:0004805">
    <property type="term" value="F:trehalose-phosphatase activity"/>
    <property type="evidence" value="ECO:0007669"/>
    <property type="project" value="TreeGrafter"/>
</dbReference>
<organism evidence="4 5">
    <name type="scientific">Protomyces lactucae-debilis</name>
    <dbReference type="NCBI Taxonomy" id="2754530"/>
    <lineage>
        <taxon>Eukaryota</taxon>
        <taxon>Fungi</taxon>
        <taxon>Dikarya</taxon>
        <taxon>Ascomycota</taxon>
        <taxon>Taphrinomycotina</taxon>
        <taxon>Taphrinomycetes</taxon>
        <taxon>Taphrinales</taxon>
        <taxon>Protomycetaceae</taxon>
        <taxon>Protomyces</taxon>
    </lineage>
</organism>
<dbReference type="PANTHER" id="PTHR10788:SF15">
    <property type="entry name" value="TREHALOSE SYNTHASE COMPLEX REGULATORY SUBUNIT TPS3-RELATED"/>
    <property type="match status" value="1"/>
</dbReference>
<accession>A0A1Y2FW98</accession>
<keyword evidence="5" id="KW-1185">Reference proteome</keyword>
<evidence type="ECO:0000256" key="1">
    <source>
        <dbReference type="ARBA" id="ARBA00005409"/>
    </source>
</evidence>
<dbReference type="FunFam" id="3.30.70.1020:FF:000001">
    <property type="entry name" value="Alpha,alpha-trehalose-phosphate synthase [UDP-forming] 1"/>
    <property type="match status" value="1"/>
</dbReference>
<dbReference type="GO" id="GO:0005946">
    <property type="term" value="C:alpha,alpha-trehalose-phosphate synthase complex (UDP-forming)"/>
    <property type="evidence" value="ECO:0007669"/>
    <property type="project" value="TreeGrafter"/>
</dbReference>
<evidence type="ECO:0000313" key="4">
    <source>
        <dbReference type="EMBL" id="ORY87574.1"/>
    </source>
</evidence>
<dbReference type="InterPro" id="IPR006379">
    <property type="entry name" value="HAD-SF_hydro_IIB"/>
</dbReference>
<proteinExistence type="inferred from homology"/>
<keyword evidence="4" id="KW-0808">Transferase</keyword>
<dbReference type="NCBIfam" id="TIGR01484">
    <property type="entry name" value="HAD-SF-IIB"/>
    <property type="match status" value="1"/>
</dbReference>
<dbReference type="GO" id="GO:0005829">
    <property type="term" value="C:cytosol"/>
    <property type="evidence" value="ECO:0007669"/>
    <property type="project" value="TreeGrafter"/>
</dbReference>
<feature type="region of interest" description="Disordered" evidence="3">
    <location>
        <begin position="160"/>
        <end position="183"/>
    </location>
</feature>
<dbReference type="InterPro" id="IPR023214">
    <property type="entry name" value="HAD_sf"/>
</dbReference>
<dbReference type="SUPFAM" id="SSF56784">
    <property type="entry name" value="HAD-like"/>
    <property type="match status" value="1"/>
</dbReference>
<dbReference type="GeneID" id="63784976"/>
<evidence type="ECO:0000313" key="5">
    <source>
        <dbReference type="Proteomes" id="UP000193685"/>
    </source>
</evidence>
<feature type="compositionally biased region" description="Low complexity" evidence="3">
    <location>
        <begin position="81"/>
        <end position="104"/>
    </location>
</feature>
<comment type="similarity">
    <text evidence="1">In the N-terminal section; belongs to the glycosyltransferase 20 family.</text>
</comment>